<comment type="caution">
    <text evidence="4">The sequence shown here is derived from an EMBL/GenBank/DDBJ whole genome shotgun (WGS) entry which is preliminary data.</text>
</comment>
<evidence type="ECO:0000313" key="4">
    <source>
        <dbReference type="EMBL" id="KAJ8317298.1"/>
    </source>
</evidence>
<evidence type="ECO:0000313" key="5">
    <source>
        <dbReference type="Proteomes" id="UP001217089"/>
    </source>
</evidence>
<dbReference type="EMBL" id="JARBDR010000246">
    <property type="protein sequence ID" value="KAJ8317298.1"/>
    <property type="molecule type" value="Genomic_DNA"/>
</dbReference>
<evidence type="ECO:0000256" key="2">
    <source>
        <dbReference type="SAM" id="SignalP"/>
    </source>
</evidence>
<keyword evidence="5" id="KW-1185">Reference proteome</keyword>
<proteinExistence type="predicted"/>
<evidence type="ECO:0000259" key="3">
    <source>
        <dbReference type="PROSITE" id="PS50222"/>
    </source>
</evidence>
<name>A0ABQ9FJ08_TEGGR</name>
<dbReference type="InterPro" id="IPR002048">
    <property type="entry name" value="EF_hand_dom"/>
</dbReference>
<dbReference type="SUPFAM" id="SSF47473">
    <property type="entry name" value="EF-hand"/>
    <property type="match status" value="1"/>
</dbReference>
<feature type="chain" id="PRO_5045634145" description="EF-hand domain-containing protein" evidence="2">
    <location>
        <begin position="21"/>
        <end position="150"/>
    </location>
</feature>
<gene>
    <name evidence="4" type="ORF">KUTeg_005202</name>
</gene>
<sequence length="150" mass="17131">MKHFIICCVLLVCLLVTSDAGRRRRRRRNRGRWEGSINGGYSQDRGWHITAGVKFKFGKKRSAGLGLMETSNCVPTLPCKFETYDTNEDGEITLDEFEKKLVQIGFEDRQYSIFTALDDDDDGKITQKEFDLVTPDLANGILFPECVKRT</sequence>
<feature type="domain" description="EF-hand" evidence="3">
    <location>
        <begin position="81"/>
        <end position="107"/>
    </location>
</feature>
<keyword evidence="1" id="KW-0106">Calcium</keyword>
<accession>A0ABQ9FJ08</accession>
<protein>
    <recommendedName>
        <fullName evidence="3">EF-hand domain-containing protein</fullName>
    </recommendedName>
</protein>
<dbReference type="PROSITE" id="PS00018">
    <property type="entry name" value="EF_HAND_1"/>
    <property type="match status" value="2"/>
</dbReference>
<keyword evidence="2" id="KW-0732">Signal</keyword>
<organism evidence="4 5">
    <name type="scientific">Tegillarca granosa</name>
    <name type="common">Malaysian cockle</name>
    <name type="synonym">Anadara granosa</name>
    <dbReference type="NCBI Taxonomy" id="220873"/>
    <lineage>
        <taxon>Eukaryota</taxon>
        <taxon>Metazoa</taxon>
        <taxon>Spiralia</taxon>
        <taxon>Lophotrochozoa</taxon>
        <taxon>Mollusca</taxon>
        <taxon>Bivalvia</taxon>
        <taxon>Autobranchia</taxon>
        <taxon>Pteriomorphia</taxon>
        <taxon>Arcoida</taxon>
        <taxon>Arcoidea</taxon>
        <taxon>Arcidae</taxon>
        <taxon>Tegillarca</taxon>
    </lineage>
</organism>
<dbReference type="Proteomes" id="UP001217089">
    <property type="component" value="Unassembled WGS sequence"/>
</dbReference>
<dbReference type="Gene3D" id="1.10.238.10">
    <property type="entry name" value="EF-hand"/>
    <property type="match status" value="1"/>
</dbReference>
<dbReference type="PROSITE" id="PS50222">
    <property type="entry name" value="EF_HAND_2"/>
    <property type="match status" value="1"/>
</dbReference>
<evidence type="ECO:0000256" key="1">
    <source>
        <dbReference type="ARBA" id="ARBA00022837"/>
    </source>
</evidence>
<feature type="signal peptide" evidence="2">
    <location>
        <begin position="1"/>
        <end position="20"/>
    </location>
</feature>
<dbReference type="InterPro" id="IPR018247">
    <property type="entry name" value="EF_Hand_1_Ca_BS"/>
</dbReference>
<dbReference type="Pfam" id="PF13202">
    <property type="entry name" value="EF-hand_5"/>
    <property type="match status" value="2"/>
</dbReference>
<dbReference type="InterPro" id="IPR011992">
    <property type="entry name" value="EF-hand-dom_pair"/>
</dbReference>
<reference evidence="4 5" key="1">
    <citation type="submission" date="2022-12" db="EMBL/GenBank/DDBJ databases">
        <title>Chromosome-level genome of Tegillarca granosa.</title>
        <authorList>
            <person name="Kim J."/>
        </authorList>
    </citation>
    <scope>NUCLEOTIDE SEQUENCE [LARGE SCALE GENOMIC DNA]</scope>
    <source>
        <strain evidence="4">Teg-2019</strain>
        <tissue evidence="4">Adductor muscle</tissue>
    </source>
</reference>